<dbReference type="InterPro" id="IPR037231">
    <property type="entry name" value="NAP-like_sf"/>
</dbReference>
<keyword evidence="5" id="KW-1185">Reference proteome</keyword>
<dbReference type="EMBL" id="MCGE01000064">
    <property type="protein sequence ID" value="ORY98350.1"/>
    <property type="molecule type" value="Genomic_DNA"/>
</dbReference>
<evidence type="ECO:0000256" key="1">
    <source>
        <dbReference type="ARBA" id="ARBA00009947"/>
    </source>
</evidence>
<feature type="region of interest" description="Disordered" evidence="3">
    <location>
        <begin position="179"/>
        <end position="202"/>
    </location>
</feature>
<evidence type="ECO:0008006" key="6">
    <source>
        <dbReference type="Google" id="ProtNLM"/>
    </source>
</evidence>
<dbReference type="GO" id="GO:0006334">
    <property type="term" value="P:nucleosome assembly"/>
    <property type="evidence" value="ECO:0007669"/>
    <property type="project" value="InterPro"/>
</dbReference>
<sequence length="202" mass="23405">MSDDKINESILALETKEDEIQKQVEVYHRKLMAPLWKERREIVKGIPNFWASAISSAPMFNIQLNEEDIEILEHLIDFDVEYDDARPEYRKVIAVFKENTLIKNETLTKEFTVDDDESKVISKSVIEYHDGKEPTEKPKSGDDEDDEYIVHFLQWFGDESITAGVVLTDEIFPAAIDYYNGEDSENEDDEDIELGSDSEDEE</sequence>
<dbReference type="Pfam" id="PF00956">
    <property type="entry name" value="NAP"/>
    <property type="match status" value="1"/>
</dbReference>
<dbReference type="AlphaFoldDB" id="A0A1X2HHA6"/>
<proteinExistence type="inferred from homology"/>
<dbReference type="OrthoDB" id="19419at2759"/>
<dbReference type="Gene3D" id="3.30.1120.90">
    <property type="entry name" value="Nucleosome assembly protein"/>
    <property type="match status" value="1"/>
</dbReference>
<dbReference type="InterPro" id="IPR002164">
    <property type="entry name" value="NAP_family"/>
</dbReference>
<dbReference type="GO" id="GO:0005634">
    <property type="term" value="C:nucleus"/>
    <property type="evidence" value="ECO:0007669"/>
    <property type="project" value="InterPro"/>
</dbReference>
<gene>
    <name evidence="4" type="ORF">BCR42DRAFT_430348</name>
</gene>
<evidence type="ECO:0000256" key="2">
    <source>
        <dbReference type="RuleBase" id="RU003876"/>
    </source>
</evidence>
<evidence type="ECO:0000313" key="4">
    <source>
        <dbReference type="EMBL" id="ORY98350.1"/>
    </source>
</evidence>
<reference evidence="4 5" key="1">
    <citation type="submission" date="2016-07" db="EMBL/GenBank/DDBJ databases">
        <title>Pervasive Adenine N6-methylation of Active Genes in Fungi.</title>
        <authorList>
            <consortium name="DOE Joint Genome Institute"/>
            <person name="Mondo S.J."/>
            <person name="Dannebaum R.O."/>
            <person name="Kuo R.C."/>
            <person name="Labutti K."/>
            <person name="Haridas S."/>
            <person name="Kuo A."/>
            <person name="Salamov A."/>
            <person name="Ahrendt S.R."/>
            <person name="Lipzen A."/>
            <person name="Sullivan W."/>
            <person name="Andreopoulos W.B."/>
            <person name="Clum A."/>
            <person name="Lindquist E."/>
            <person name="Daum C."/>
            <person name="Ramamoorthy G.K."/>
            <person name="Gryganskyi A."/>
            <person name="Culley D."/>
            <person name="Magnuson J.K."/>
            <person name="James T.Y."/>
            <person name="O'Malley M.A."/>
            <person name="Stajich J.E."/>
            <person name="Spatafora J.W."/>
            <person name="Visel A."/>
            <person name="Grigoriev I.V."/>
        </authorList>
    </citation>
    <scope>NUCLEOTIDE SEQUENCE [LARGE SCALE GENOMIC DNA]</scope>
    <source>
        <strain evidence="4 5">NRRL 1336</strain>
    </source>
</reference>
<evidence type="ECO:0000313" key="5">
    <source>
        <dbReference type="Proteomes" id="UP000193560"/>
    </source>
</evidence>
<dbReference type="STRING" id="90262.A0A1X2HHA6"/>
<dbReference type="PANTHER" id="PTHR11875">
    <property type="entry name" value="TESTIS-SPECIFIC Y-ENCODED PROTEIN"/>
    <property type="match status" value="1"/>
</dbReference>
<feature type="compositionally biased region" description="Acidic residues" evidence="3">
    <location>
        <begin position="180"/>
        <end position="202"/>
    </location>
</feature>
<dbReference type="SUPFAM" id="SSF143113">
    <property type="entry name" value="NAP-like"/>
    <property type="match status" value="1"/>
</dbReference>
<comment type="similarity">
    <text evidence="1 2">Belongs to the nucleosome assembly protein (NAP) family.</text>
</comment>
<accession>A0A1X2HHA6</accession>
<dbReference type="Proteomes" id="UP000193560">
    <property type="component" value="Unassembled WGS sequence"/>
</dbReference>
<name>A0A1X2HHA6_9FUNG</name>
<comment type="caution">
    <text evidence="4">The sequence shown here is derived from an EMBL/GenBank/DDBJ whole genome shotgun (WGS) entry which is preliminary data.</text>
</comment>
<evidence type="ECO:0000256" key="3">
    <source>
        <dbReference type="SAM" id="MobiDB-lite"/>
    </source>
</evidence>
<organism evidence="4 5">
    <name type="scientific">Absidia repens</name>
    <dbReference type="NCBI Taxonomy" id="90262"/>
    <lineage>
        <taxon>Eukaryota</taxon>
        <taxon>Fungi</taxon>
        <taxon>Fungi incertae sedis</taxon>
        <taxon>Mucoromycota</taxon>
        <taxon>Mucoromycotina</taxon>
        <taxon>Mucoromycetes</taxon>
        <taxon>Mucorales</taxon>
        <taxon>Cunninghamellaceae</taxon>
        <taxon>Absidia</taxon>
    </lineage>
</organism>
<protein>
    <recommendedName>
        <fullName evidence="6">Nucleosome assembly protein</fullName>
    </recommendedName>
</protein>